<dbReference type="EMBL" id="OA572012">
    <property type="protein sequence ID" value="CAD7204302.1"/>
    <property type="molecule type" value="Genomic_DNA"/>
</dbReference>
<organism evidence="1">
    <name type="scientific">Timema douglasi</name>
    <name type="common">Walking stick</name>
    <dbReference type="NCBI Taxonomy" id="61478"/>
    <lineage>
        <taxon>Eukaryota</taxon>
        <taxon>Metazoa</taxon>
        <taxon>Ecdysozoa</taxon>
        <taxon>Arthropoda</taxon>
        <taxon>Hexapoda</taxon>
        <taxon>Insecta</taxon>
        <taxon>Pterygota</taxon>
        <taxon>Neoptera</taxon>
        <taxon>Polyneoptera</taxon>
        <taxon>Phasmatodea</taxon>
        <taxon>Timematodea</taxon>
        <taxon>Timematoidea</taxon>
        <taxon>Timematidae</taxon>
        <taxon>Timema</taxon>
    </lineage>
</organism>
<name>A0A7R8ZCB3_TIMDO</name>
<accession>A0A7R8ZCB3</accession>
<reference evidence="1" key="1">
    <citation type="submission" date="2020-11" db="EMBL/GenBank/DDBJ databases">
        <authorList>
            <person name="Tran Van P."/>
        </authorList>
    </citation>
    <scope>NUCLEOTIDE SEQUENCE</scope>
</reference>
<sequence>MVFFILLDDEPPMIVGGVQPEDPNSLDQLLQFTEYGICRADGDWSMDYWDPYGLDEGLAGNVATCVPEANPVGGAQHGVVAGPLPDPATLAAPLGNP</sequence>
<gene>
    <name evidence="1" type="ORF">TDIB3V08_LOCUS10461</name>
</gene>
<proteinExistence type="predicted"/>
<protein>
    <submittedName>
        <fullName evidence="1">Uncharacterized protein</fullName>
    </submittedName>
</protein>
<dbReference type="AlphaFoldDB" id="A0A7R8ZCB3"/>
<evidence type="ECO:0000313" key="1">
    <source>
        <dbReference type="EMBL" id="CAD7204302.1"/>
    </source>
</evidence>